<evidence type="ECO:0000256" key="6">
    <source>
        <dbReference type="ARBA" id="ARBA00022840"/>
    </source>
</evidence>
<dbReference type="GO" id="GO:0034271">
    <property type="term" value="C:phosphatidylinositol 3-kinase complex, class III, type I"/>
    <property type="evidence" value="ECO:0007669"/>
    <property type="project" value="TreeGrafter"/>
</dbReference>
<dbReference type="OrthoDB" id="67688at2759"/>
<dbReference type="Pfam" id="PF00454">
    <property type="entry name" value="PI3_PI4_kinase"/>
    <property type="match status" value="1"/>
</dbReference>
<dbReference type="CDD" id="cd00896">
    <property type="entry name" value="PI3Kc_III"/>
    <property type="match status" value="1"/>
</dbReference>
<dbReference type="InterPro" id="IPR015433">
    <property type="entry name" value="PI3/4_kinase"/>
</dbReference>
<evidence type="ECO:0000256" key="5">
    <source>
        <dbReference type="ARBA" id="ARBA00022777"/>
    </source>
</evidence>
<dbReference type="PROSITE" id="PS50290">
    <property type="entry name" value="PI3_4_KINASE_3"/>
    <property type="match status" value="1"/>
</dbReference>
<dbReference type="InParanoid" id="B7GAC4"/>
<dbReference type="AlphaFoldDB" id="B7GAC4"/>
<organism evidence="9 10">
    <name type="scientific">Phaeodactylum tricornutum (strain CCAP 1055/1)</name>
    <dbReference type="NCBI Taxonomy" id="556484"/>
    <lineage>
        <taxon>Eukaryota</taxon>
        <taxon>Sar</taxon>
        <taxon>Stramenopiles</taxon>
        <taxon>Ochrophyta</taxon>
        <taxon>Bacillariophyta</taxon>
        <taxon>Bacillariophyceae</taxon>
        <taxon>Bacillariophycidae</taxon>
        <taxon>Naviculales</taxon>
        <taxon>Phaeodactylaceae</taxon>
        <taxon>Phaeodactylum</taxon>
    </lineage>
</organism>
<evidence type="ECO:0000313" key="9">
    <source>
        <dbReference type="EMBL" id="EEC44349.1"/>
    </source>
</evidence>
<reference evidence="9 10" key="1">
    <citation type="journal article" date="2008" name="Nature">
        <title>The Phaeodactylum genome reveals the evolutionary history of diatom genomes.</title>
        <authorList>
            <person name="Bowler C."/>
            <person name="Allen A.E."/>
            <person name="Badger J.H."/>
            <person name="Grimwood J."/>
            <person name="Jabbari K."/>
            <person name="Kuo A."/>
            <person name="Maheswari U."/>
            <person name="Martens C."/>
            <person name="Maumus F."/>
            <person name="Otillar R.P."/>
            <person name="Rayko E."/>
            <person name="Salamov A."/>
            <person name="Vandepoele K."/>
            <person name="Beszteri B."/>
            <person name="Gruber A."/>
            <person name="Heijde M."/>
            <person name="Katinka M."/>
            <person name="Mock T."/>
            <person name="Valentin K."/>
            <person name="Verret F."/>
            <person name="Berges J.A."/>
            <person name="Brownlee C."/>
            <person name="Cadoret J.P."/>
            <person name="Chiovitti A."/>
            <person name="Choi C.J."/>
            <person name="Coesel S."/>
            <person name="De Martino A."/>
            <person name="Detter J.C."/>
            <person name="Durkin C."/>
            <person name="Falciatore A."/>
            <person name="Fournet J."/>
            <person name="Haruta M."/>
            <person name="Huysman M.J."/>
            <person name="Jenkins B.D."/>
            <person name="Jiroutova K."/>
            <person name="Jorgensen R.E."/>
            <person name="Joubert Y."/>
            <person name="Kaplan A."/>
            <person name="Kroger N."/>
            <person name="Kroth P.G."/>
            <person name="La Roche J."/>
            <person name="Lindquist E."/>
            <person name="Lommer M."/>
            <person name="Martin-Jezequel V."/>
            <person name="Lopez P.J."/>
            <person name="Lucas S."/>
            <person name="Mangogna M."/>
            <person name="McGinnis K."/>
            <person name="Medlin L.K."/>
            <person name="Montsant A."/>
            <person name="Oudot-Le Secq M.P."/>
            <person name="Napoli C."/>
            <person name="Obornik M."/>
            <person name="Parker M.S."/>
            <person name="Petit J.L."/>
            <person name="Porcel B.M."/>
            <person name="Poulsen N."/>
            <person name="Robison M."/>
            <person name="Rychlewski L."/>
            <person name="Rynearson T.A."/>
            <person name="Schmutz J."/>
            <person name="Shapiro H."/>
            <person name="Siaut M."/>
            <person name="Stanley M."/>
            <person name="Sussman M.R."/>
            <person name="Taylor A.R."/>
            <person name="Vardi A."/>
            <person name="von Dassow P."/>
            <person name="Vyverman W."/>
            <person name="Willis A."/>
            <person name="Wyrwicz L.S."/>
            <person name="Rokhsar D.S."/>
            <person name="Weissenbach J."/>
            <person name="Armbrust E.V."/>
            <person name="Green B.R."/>
            <person name="Van de Peer Y."/>
            <person name="Grigoriev I.V."/>
        </authorList>
    </citation>
    <scope>NUCLEOTIDE SEQUENCE [LARGE SCALE GENOMIC DNA]</scope>
    <source>
        <strain evidence="9 10">CCAP 1055/1</strain>
    </source>
</reference>
<comment type="subcellular location">
    <subcellularLocation>
        <location evidence="1">Endomembrane system</location>
        <topology evidence="1">Peripheral membrane protein</topology>
    </subcellularLocation>
</comment>
<dbReference type="Gene3D" id="3.30.1010.10">
    <property type="entry name" value="Phosphatidylinositol 3-kinase Catalytic Subunit, Chain A, domain 4"/>
    <property type="match status" value="1"/>
</dbReference>
<dbReference type="SUPFAM" id="SSF56112">
    <property type="entry name" value="Protein kinase-like (PK-like)"/>
    <property type="match status" value="1"/>
</dbReference>
<dbReference type="FunFam" id="1.10.1070.11:FF:000002">
    <property type="entry name" value="Phosphatidylinositol 3-kinase catalytic subunit type 3"/>
    <property type="match status" value="1"/>
</dbReference>
<feature type="domain" description="PI3K/PI4K catalytic" evidence="8">
    <location>
        <begin position="53"/>
        <end position="326"/>
    </location>
</feature>
<dbReference type="eggNOG" id="KOG0906">
    <property type="taxonomic scope" value="Eukaryota"/>
</dbReference>
<evidence type="ECO:0000256" key="7">
    <source>
        <dbReference type="ARBA" id="ARBA00023136"/>
    </source>
</evidence>
<dbReference type="PROSITE" id="PS00916">
    <property type="entry name" value="PI3_4_KINASE_2"/>
    <property type="match status" value="1"/>
</dbReference>
<proteinExistence type="predicted"/>
<dbReference type="GO" id="GO:0000407">
    <property type="term" value="C:phagophore assembly site"/>
    <property type="evidence" value="ECO:0007669"/>
    <property type="project" value="TreeGrafter"/>
</dbReference>
<evidence type="ECO:0000256" key="3">
    <source>
        <dbReference type="ARBA" id="ARBA00022679"/>
    </source>
</evidence>
<dbReference type="GO" id="GO:0005777">
    <property type="term" value="C:peroxisome"/>
    <property type="evidence" value="ECO:0007669"/>
    <property type="project" value="TreeGrafter"/>
</dbReference>
<protein>
    <recommendedName>
        <fullName evidence="2">phosphatidylinositol 3-kinase</fullName>
        <ecNumber evidence="2">2.7.1.137</ecNumber>
    </recommendedName>
</protein>
<dbReference type="EC" id="2.7.1.137" evidence="2"/>
<evidence type="ECO:0000313" key="10">
    <source>
        <dbReference type="Proteomes" id="UP000000759"/>
    </source>
</evidence>
<dbReference type="GO" id="GO:0000045">
    <property type="term" value="P:autophagosome assembly"/>
    <property type="evidence" value="ECO:0007669"/>
    <property type="project" value="TreeGrafter"/>
</dbReference>
<dbReference type="KEGG" id="pti:PHATRDRAFT_30282"/>
<dbReference type="GO" id="GO:0048015">
    <property type="term" value="P:phosphatidylinositol-mediated signaling"/>
    <property type="evidence" value="ECO:0007669"/>
    <property type="project" value="TreeGrafter"/>
</dbReference>
<dbReference type="SMART" id="SM00146">
    <property type="entry name" value="PI3Kc"/>
    <property type="match status" value="1"/>
</dbReference>
<name>B7GAC4_PHATC</name>
<keyword evidence="3" id="KW-0808">Transferase</keyword>
<evidence type="ECO:0000256" key="1">
    <source>
        <dbReference type="ARBA" id="ARBA00004184"/>
    </source>
</evidence>
<keyword evidence="6" id="KW-0067">ATP-binding</keyword>
<keyword evidence="4" id="KW-0547">Nucleotide-binding</keyword>
<dbReference type="RefSeq" id="XP_002184171.1">
    <property type="nucleotide sequence ID" value="XM_002184135.1"/>
</dbReference>
<gene>
    <name evidence="9" type="ORF">PHATRDRAFT_30282</name>
</gene>
<dbReference type="GO" id="GO:0005768">
    <property type="term" value="C:endosome"/>
    <property type="evidence" value="ECO:0007669"/>
    <property type="project" value="TreeGrafter"/>
</dbReference>
<keyword evidence="5" id="KW-0418">Kinase</keyword>
<accession>B7GAC4</accession>
<dbReference type="PANTHER" id="PTHR10048">
    <property type="entry name" value="PHOSPHATIDYLINOSITOL KINASE"/>
    <property type="match status" value="1"/>
</dbReference>
<dbReference type="InterPro" id="IPR011009">
    <property type="entry name" value="Kinase-like_dom_sf"/>
</dbReference>
<dbReference type="GO" id="GO:0034272">
    <property type="term" value="C:phosphatidylinositol 3-kinase complex, class III, type II"/>
    <property type="evidence" value="ECO:0007669"/>
    <property type="project" value="TreeGrafter"/>
</dbReference>
<dbReference type="HOGENOM" id="CLU_004869_0_0_1"/>
<keyword evidence="7" id="KW-0472">Membrane</keyword>
<dbReference type="InterPro" id="IPR036940">
    <property type="entry name" value="PI3/4_kinase_cat_sf"/>
</dbReference>
<dbReference type="GeneID" id="7195761"/>
<dbReference type="InterPro" id="IPR000403">
    <property type="entry name" value="PI3/4_kinase_cat_dom"/>
</dbReference>
<reference evidence="10" key="2">
    <citation type="submission" date="2008-08" db="EMBL/GenBank/DDBJ databases">
        <authorList>
            <consortium name="Diatom Consortium"/>
            <person name="Grigoriev I."/>
            <person name="Grimwood J."/>
            <person name="Kuo A."/>
            <person name="Otillar R.P."/>
            <person name="Salamov A."/>
            <person name="Detter J.C."/>
            <person name="Lindquist E."/>
            <person name="Shapiro H."/>
            <person name="Lucas S."/>
            <person name="Glavina del Rio T."/>
            <person name="Pitluck S."/>
            <person name="Rokhsar D."/>
            <person name="Bowler C."/>
        </authorList>
    </citation>
    <scope>GENOME REANNOTATION</scope>
    <source>
        <strain evidence="10">CCAP 1055/1</strain>
    </source>
</reference>
<evidence type="ECO:0000256" key="4">
    <source>
        <dbReference type="ARBA" id="ARBA00022741"/>
    </source>
</evidence>
<dbReference type="GO" id="GO:0006897">
    <property type="term" value="P:endocytosis"/>
    <property type="evidence" value="ECO:0007669"/>
    <property type="project" value="TreeGrafter"/>
</dbReference>
<dbReference type="Proteomes" id="UP000000759">
    <property type="component" value="Chromosome 22"/>
</dbReference>
<dbReference type="PANTHER" id="PTHR10048:SF7">
    <property type="entry name" value="PHOSPHATIDYLINOSITOL 3-KINASE CATALYTIC SUBUNIT TYPE 3"/>
    <property type="match status" value="1"/>
</dbReference>
<dbReference type="FunFam" id="3.30.1010.10:FF:000016">
    <property type="entry name" value="Phosphatidylinositol 3-kinase catalytic subunit type 3"/>
    <property type="match status" value="1"/>
</dbReference>
<dbReference type="InterPro" id="IPR057756">
    <property type="entry name" value="PI3-kinase_type3/VPS34_cat"/>
</dbReference>
<sequence length="341" mass="37919">MDIQLRCRDSRGKKDQKEALLQTLLSKEGYDKKVNREPVPLPSAPDVLVYGVAHDTVKMFKSALYPALVEFRQAEYSTSYQVIVKTGDDLRQDQLIIMMIQLMDGLLKRAALDLCLMPYSVIAISRSSGLLEFVDGSLPISQVLSTHSGSVLQFFQSASPQSNAKYDIKPEVLSTYIRSCAGYCVITFLLGIGDRHLDNILLRQTGHLFHIDFGFAFGRDPKPLPPVFRLTREMVDGMGGIDSSEYRQFCSLACQAYNALRKSAGLVLNLLSLMSDAGIEDLSNNPMADADGVIAKVEERFMLHLSDDEAESYFLGLINDCLTAIAPRVMDVFHSFAVARR</sequence>
<dbReference type="STRING" id="556484.B7GAC4"/>
<dbReference type="EMBL" id="CM000624">
    <property type="protein sequence ID" value="EEC44349.1"/>
    <property type="molecule type" value="Genomic_DNA"/>
</dbReference>
<dbReference type="Gene3D" id="1.10.1070.11">
    <property type="entry name" value="Phosphatidylinositol 3-/4-kinase, catalytic domain"/>
    <property type="match status" value="1"/>
</dbReference>
<evidence type="ECO:0000259" key="8">
    <source>
        <dbReference type="PROSITE" id="PS50290"/>
    </source>
</evidence>
<dbReference type="GO" id="GO:0016303">
    <property type="term" value="F:1-phosphatidylinositol-3-kinase activity"/>
    <property type="evidence" value="ECO:0007669"/>
    <property type="project" value="UniProtKB-EC"/>
</dbReference>
<dbReference type="GO" id="GO:0005524">
    <property type="term" value="F:ATP binding"/>
    <property type="evidence" value="ECO:0007669"/>
    <property type="project" value="UniProtKB-KW"/>
</dbReference>
<dbReference type="PaxDb" id="2850-Phatr30282"/>
<evidence type="ECO:0000256" key="2">
    <source>
        <dbReference type="ARBA" id="ARBA00012073"/>
    </source>
</evidence>
<keyword evidence="10" id="KW-1185">Reference proteome</keyword>
<dbReference type="InterPro" id="IPR018936">
    <property type="entry name" value="PI3/4_kinase_CS"/>
</dbReference>